<dbReference type="AlphaFoldDB" id="A0A330LJ86"/>
<dbReference type="Proteomes" id="UP000250163">
    <property type="component" value="Chromosome MORIYA"/>
</dbReference>
<name>A0A330LJ86_9GAMM</name>
<dbReference type="RefSeq" id="WP_232011456.1">
    <property type="nucleotide sequence ID" value="NZ_LS483250.1"/>
</dbReference>
<evidence type="ECO:0000313" key="1">
    <source>
        <dbReference type="EMBL" id="SQD76743.1"/>
    </source>
</evidence>
<accession>A0A330LJ86</accession>
<organism evidence="1 2">
    <name type="scientific">Moritella yayanosii</name>
    <dbReference type="NCBI Taxonomy" id="69539"/>
    <lineage>
        <taxon>Bacteria</taxon>
        <taxon>Pseudomonadati</taxon>
        <taxon>Pseudomonadota</taxon>
        <taxon>Gammaproteobacteria</taxon>
        <taxon>Alteromonadales</taxon>
        <taxon>Moritellaceae</taxon>
        <taxon>Moritella</taxon>
    </lineage>
</organism>
<sequence length="135" mass="15232">MTQANIISTTPIMSNDDARKLSRKVTADIATKQLDEIFSDNNVSLDIQIAVTEYQGMEPGAYLEILTAHLRPSYLRVITESLQTQNLTALDANSHYLKLNKTHKNMLEALKRQDKYKQLNDSPLIEMALLALLKS</sequence>
<reference evidence="2" key="1">
    <citation type="submission" date="2018-05" db="EMBL/GenBank/DDBJ databases">
        <authorList>
            <person name="Cea G.-C."/>
            <person name="William W."/>
        </authorList>
    </citation>
    <scope>NUCLEOTIDE SEQUENCE [LARGE SCALE GENOMIC DNA]</scope>
    <source>
        <strain evidence="2">DB21MT 5</strain>
    </source>
</reference>
<protein>
    <submittedName>
        <fullName evidence="1">Uncharacterized protein</fullName>
    </submittedName>
</protein>
<dbReference type="EMBL" id="LS483250">
    <property type="protein sequence ID" value="SQD76743.1"/>
    <property type="molecule type" value="Genomic_DNA"/>
</dbReference>
<dbReference type="KEGG" id="mya:MORIYA_0265"/>
<gene>
    <name evidence="1" type="ORF">MORIYA_0265</name>
</gene>
<proteinExistence type="predicted"/>
<evidence type="ECO:0000313" key="2">
    <source>
        <dbReference type="Proteomes" id="UP000250163"/>
    </source>
</evidence>
<keyword evidence="2" id="KW-1185">Reference proteome</keyword>